<proteinExistence type="predicted"/>
<evidence type="ECO:0000313" key="2">
    <source>
        <dbReference type="EMBL" id="NKX44042.1"/>
    </source>
</evidence>
<keyword evidence="2" id="KW-0378">Hydrolase</keyword>
<dbReference type="Pfam" id="PF00144">
    <property type="entry name" value="Beta-lactamase"/>
    <property type="match status" value="1"/>
</dbReference>
<comment type="caution">
    <text evidence="2">The sequence shown here is derived from an EMBL/GenBank/DDBJ whole genome shotgun (WGS) entry which is preliminary data.</text>
</comment>
<evidence type="ECO:0000313" key="3">
    <source>
        <dbReference type="Proteomes" id="UP000526408"/>
    </source>
</evidence>
<organism evidence="2 3">
    <name type="scientific">Roseicyclus persicicus</name>
    <dbReference type="NCBI Taxonomy" id="2650661"/>
    <lineage>
        <taxon>Bacteria</taxon>
        <taxon>Pseudomonadati</taxon>
        <taxon>Pseudomonadota</taxon>
        <taxon>Alphaproteobacteria</taxon>
        <taxon>Rhodobacterales</taxon>
        <taxon>Roseobacteraceae</taxon>
        <taxon>Roseicyclus</taxon>
    </lineage>
</organism>
<dbReference type="PANTHER" id="PTHR43283:SF14">
    <property type="entry name" value="BLL8153 PROTEIN"/>
    <property type="match status" value="1"/>
</dbReference>
<name>A0A7X6GX68_9RHOB</name>
<dbReference type="EMBL" id="JAAZQQ010000002">
    <property type="protein sequence ID" value="NKX44042.1"/>
    <property type="molecule type" value="Genomic_DNA"/>
</dbReference>
<dbReference type="SUPFAM" id="SSF56601">
    <property type="entry name" value="beta-lactamase/transpeptidase-like"/>
    <property type="match status" value="1"/>
</dbReference>
<dbReference type="PANTHER" id="PTHR43283">
    <property type="entry name" value="BETA-LACTAMASE-RELATED"/>
    <property type="match status" value="1"/>
</dbReference>
<dbReference type="InterPro" id="IPR001466">
    <property type="entry name" value="Beta-lactam-related"/>
</dbReference>
<dbReference type="AlphaFoldDB" id="A0A7X6GX68"/>
<evidence type="ECO:0000259" key="1">
    <source>
        <dbReference type="Pfam" id="PF00144"/>
    </source>
</evidence>
<dbReference type="Gene3D" id="3.40.710.10">
    <property type="entry name" value="DD-peptidase/beta-lactamase superfamily"/>
    <property type="match status" value="1"/>
</dbReference>
<keyword evidence="3" id="KW-1185">Reference proteome</keyword>
<protein>
    <submittedName>
        <fullName evidence="2">Serine hydrolase</fullName>
    </submittedName>
</protein>
<gene>
    <name evidence="2" type="ORF">HCU73_05525</name>
</gene>
<dbReference type="InterPro" id="IPR050789">
    <property type="entry name" value="Diverse_Enzym_Activities"/>
</dbReference>
<dbReference type="GO" id="GO:0016787">
    <property type="term" value="F:hydrolase activity"/>
    <property type="evidence" value="ECO:0007669"/>
    <property type="project" value="UniProtKB-KW"/>
</dbReference>
<dbReference type="Proteomes" id="UP000526408">
    <property type="component" value="Unassembled WGS sequence"/>
</dbReference>
<reference evidence="2 3" key="1">
    <citation type="submission" date="2020-04" db="EMBL/GenBank/DDBJ databases">
        <authorList>
            <person name="Yoon J."/>
        </authorList>
    </citation>
    <scope>NUCLEOTIDE SEQUENCE [LARGE SCALE GENOMIC DNA]</scope>
    <source>
        <strain evidence="2 3">KMU-115</strain>
    </source>
</reference>
<dbReference type="InterPro" id="IPR012338">
    <property type="entry name" value="Beta-lactam/transpept-like"/>
</dbReference>
<sequence>MRPALRIALRVAVLLVLVAAAAAVWKREEIARLMAVNTLFDADRIVDNFSHMDRAFLTVRVPRGDGPVSPLPQGPEATLPADVADWIAARNVTALVVLQDGQIVHESYHLGTGAEDRRISWSVAKSFLSALLGTLVADGTIPDLDAPVTDYAPGLAGSAYDGATIRNVLQMASGVEFDEDYLDYDSDINRMGREIALGGTLDGFTAGLQARAAAPGAAWQYVSIDTHVIGMVIRGATGRDIPALLSERIIAPLGLEAEPYYLSDGEGVAFVLGGLNMTTRDYARFGQMVAQDGVWQGTRLLPAGWVAESTAPTAPTAPGEIGYGYQWWIPVGAGPGQVMARGIYGQYIYIDAPRGVVIATNGADRGFREPGVDDENIRIFRLIAETLAP</sequence>
<accession>A0A7X6GX68</accession>
<dbReference type="RefSeq" id="WP_168622441.1">
    <property type="nucleotide sequence ID" value="NZ_JAAZQQ010000002.1"/>
</dbReference>
<feature type="domain" description="Beta-lactamase-related" evidence="1">
    <location>
        <begin position="93"/>
        <end position="364"/>
    </location>
</feature>